<dbReference type="Gene3D" id="3.40.50.10320">
    <property type="entry name" value="LmbE-like"/>
    <property type="match status" value="1"/>
</dbReference>
<dbReference type="STRING" id="203267.TWT_798"/>
<accession>Q83FE4</accession>
<dbReference type="KEGG" id="twh:TWT_798"/>
<dbReference type="GO" id="GO:0016137">
    <property type="term" value="P:glycoside metabolic process"/>
    <property type="evidence" value="ECO:0007669"/>
    <property type="project" value="UniProtKB-ARBA"/>
</dbReference>
<dbReference type="SUPFAM" id="SSF102588">
    <property type="entry name" value="LmbE-like"/>
    <property type="match status" value="1"/>
</dbReference>
<sequence>MVYVASLFTCESRALFVAAHPDDETLMSGGLMATLADRGVDVSLICATRGEQGSIFGETGDVSSVRVSEIGCAAQALGVRRFCFLGEGFAKRANLPDRFYEDSGLQDAPSHTGRTLLSSFLEAVDDLMHAITELRPQIVVTHNQYGGYGHRDHVAVHNAVRQAVRNVANADMSLWVASTEPYGGQSDGQPDFVCDSMFLVKLAALRCYKSQFRILHTNSKRAKIQVVSGEGYSVPDLEAYRCIA</sequence>
<evidence type="ECO:0000256" key="1">
    <source>
        <dbReference type="ARBA" id="ARBA00022833"/>
    </source>
</evidence>
<keyword evidence="1" id="KW-0862">Zinc</keyword>
<evidence type="ECO:0000313" key="3">
    <source>
        <dbReference type="Proteomes" id="UP000002200"/>
    </source>
</evidence>
<dbReference type="EMBL" id="AE014184">
    <property type="protein sequence ID" value="AAO44895.1"/>
    <property type="molecule type" value="Genomic_DNA"/>
</dbReference>
<dbReference type="eggNOG" id="COG2120">
    <property type="taxonomic scope" value="Bacteria"/>
</dbReference>
<dbReference type="HOGENOM" id="CLU_049311_2_3_11"/>
<dbReference type="InterPro" id="IPR024078">
    <property type="entry name" value="LmbE-like_dom_sf"/>
</dbReference>
<protein>
    <recommendedName>
        <fullName evidence="4">GlcNAc-PI de-N-acetylase</fullName>
    </recommendedName>
</protein>
<dbReference type="Proteomes" id="UP000002200">
    <property type="component" value="Chromosome"/>
</dbReference>
<proteinExistence type="predicted"/>
<evidence type="ECO:0000313" key="2">
    <source>
        <dbReference type="EMBL" id="AAO44895.1"/>
    </source>
</evidence>
<evidence type="ECO:0008006" key="4">
    <source>
        <dbReference type="Google" id="ProtNLM"/>
    </source>
</evidence>
<dbReference type="GO" id="GO:0016811">
    <property type="term" value="F:hydrolase activity, acting on carbon-nitrogen (but not peptide) bonds, in linear amides"/>
    <property type="evidence" value="ECO:0007669"/>
    <property type="project" value="TreeGrafter"/>
</dbReference>
<dbReference type="PANTHER" id="PTHR12993:SF11">
    <property type="entry name" value="N-ACETYLGLUCOSAMINYL-PHOSPHATIDYLINOSITOL DE-N-ACETYLASE"/>
    <property type="match status" value="1"/>
</dbReference>
<organism evidence="2 3">
    <name type="scientific">Tropheryma whipplei (strain Twist)</name>
    <name type="common">Whipple's bacillus</name>
    <dbReference type="NCBI Taxonomy" id="203267"/>
    <lineage>
        <taxon>Bacteria</taxon>
        <taxon>Bacillati</taxon>
        <taxon>Actinomycetota</taxon>
        <taxon>Actinomycetes</taxon>
        <taxon>Micrococcales</taxon>
        <taxon>Tropherymataceae</taxon>
        <taxon>Tropheryma</taxon>
    </lineage>
</organism>
<dbReference type="AlphaFoldDB" id="Q83FE4"/>
<dbReference type="Pfam" id="PF02585">
    <property type="entry name" value="PIG-L"/>
    <property type="match status" value="1"/>
</dbReference>
<dbReference type="PANTHER" id="PTHR12993">
    <property type="entry name" value="N-ACETYLGLUCOSAMINYL-PHOSPHATIDYLINOSITOL DE-N-ACETYLASE-RELATED"/>
    <property type="match status" value="1"/>
</dbReference>
<name>Q83FE4_TROWT</name>
<gene>
    <name evidence="2" type="ordered locus">TWT_798</name>
</gene>
<keyword evidence="3" id="KW-1185">Reference proteome</keyword>
<dbReference type="InterPro" id="IPR003737">
    <property type="entry name" value="GlcNAc_PI_deacetylase-related"/>
</dbReference>
<reference evidence="2 3" key="1">
    <citation type="journal article" date="2003" name="Genome Res.">
        <title>Tropheryma whipplei twist: a human pathogenic Actinobacteria with a reduced genome.</title>
        <authorList>
            <person name="Raoult D."/>
            <person name="Ogata H."/>
            <person name="Audic S."/>
            <person name="Robert C."/>
            <person name="Suhre K."/>
            <person name="Drancourt M."/>
            <person name="Claverie J.-M."/>
        </authorList>
    </citation>
    <scope>NUCLEOTIDE SEQUENCE [LARGE SCALE GENOMIC DNA]</scope>
    <source>
        <strain evidence="2 3">Twist</strain>
    </source>
</reference>